<keyword evidence="1" id="KW-0418">Kinase</keyword>
<organism evidence="1 2">
    <name type="scientific">Vigna unguiculata</name>
    <name type="common">Cowpea</name>
    <dbReference type="NCBI Taxonomy" id="3917"/>
    <lineage>
        <taxon>Eukaryota</taxon>
        <taxon>Viridiplantae</taxon>
        <taxon>Streptophyta</taxon>
        <taxon>Embryophyta</taxon>
        <taxon>Tracheophyta</taxon>
        <taxon>Spermatophyta</taxon>
        <taxon>Magnoliopsida</taxon>
        <taxon>eudicotyledons</taxon>
        <taxon>Gunneridae</taxon>
        <taxon>Pentapetalae</taxon>
        <taxon>rosids</taxon>
        <taxon>fabids</taxon>
        <taxon>Fabales</taxon>
        <taxon>Fabaceae</taxon>
        <taxon>Papilionoideae</taxon>
        <taxon>50 kb inversion clade</taxon>
        <taxon>NPAAA clade</taxon>
        <taxon>indigoferoid/millettioid clade</taxon>
        <taxon>Phaseoleae</taxon>
        <taxon>Vigna</taxon>
    </lineage>
</organism>
<keyword evidence="1" id="KW-0808">Transferase</keyword>
<dbReference type="Proteomes" id="UP000501690">
    <property type="component" value="Linkage Group LG4"/>
</dbReference>
<reference evidence="1 2" key="1">
    <citation type="submission" date="2019-04" db="EMBL/GenBank/DDBJ databases">
        <title>An improved genome assembly and genetic linkage map for asparagus bean, Vigna unguiculata ssp. sesquipedialis.</title>
        <authorList>
            <person name="Xia Q."/>
            <person name="Zhang R."/>
            <person name="Dong Y."/>
        </authorList>
    </citation>
    <scope>NUCLEOTIDE SEQUENCE [LARGE SCALE GENOMIC DNA]</scope>
    <source>
        <tissue evidence="1">Leaf</tissue>
    </source>
</reference>
<keyword evidence="2" id="KW-1185">Reference proteome</keyword>
<gene>
    <name evidence="1" type="ORF">DEO72_LG4g83</name>
</gene>
<sequence>MVPQRLGTRAGGATPSTFIPVFVDEECQDSQSTKEEGLKCPSLKIKQEDDKELKRETELLRKNPLRNFPQNSLPR</sequence>
<protein>
    <submittedName>
        <fullName evidence="1">Checkpoint serine/threonine-protein kinase</fullName>
    </submittedName>
</protein>
<evidence type="ECO:0000313" key="1">
    <source>
        <dbReference type="EMBL" id="QCD89145.1"/>
    </source>
</evidence>
<dbReference type="AlphaFoldDB" id="A0A4D6LLF2"/>
<accession>A0A4D6LLF2</accession>
<dbReference type="GO" id="GO:0016301">
    <property type="term" value="F:kinase activity"/>
    <property type="evidence" value="ECO:0007669"/>
    <property type="project" value="UniProtKB-KW"/>
</dbReference>
<evidence type="ECO:0000313" key="2">
    <source>
        <dbReference type="Proteomes" id="UP000501690"/>
    </source>
</evidence>
<dbReference type="EMBL" id="CP039348">
    <property type="protein sequence ID" value="QCD89145.1"/>
    <property type="molecule type" value="Genomic_DNA"/>
</dbReference>
<proteinExistence type="predicted"/>
<name>A0A4D6LLF2_VIGUN</name>